<dbReference type="GO" id="GO:0005524">
    <property type="term" value="F:ATP binding"/>
    <property type="evidence" value="ECO:0007669"/>
    <property type="project" value="UniProtKB-KW"/>
</dbReference>
<comment type="similarity">
    <text evidence="1 5">Belongs to the 5-formyltetrahydrofolate cyclo-ligase family.</text>
</comment>
<evidence type="ECO:0000256" key="4">
    <source>
        <dbReference type="PIRSR" id="PIRSR006806-1"/>
    </source>
</evidence>
<dbReference type="NCBIfam" id="TIGR02727">
    <property type="entry name" value="MTHFS_bact"/>
    <property type="match status" value="1"/>
</dbReference>
<feature type="binding site" evidence="4">
    <location>
        <position position="55"/>
    </location>
    <ligand>
        <name>substrate</name>
    </ligand>
</feature>
<keyword evidence="5" id="KW-0479">Metal-binding</keyword>
<keyword evidence="6" id="KW-0436">Ligase</keyword>
<evidence type="ECO:0000256" key="2">
    <source>
        <dbReference type="ARBA" id="ARBA00022741"/>
    </source>
</evidence>
<gene>
    <name evidence="6" type="ORF">F4V44_10530</name>
</gene>
<dbReference type="GO" id="GO:0035999">
    <property type="term" value="P:tetrahydrofolate interconversion"/>
    <property type="evidence" value="ECO:0007669"/>
    <property type="project" value="TreeGrafter"/>
</dbReference>
<evidence type="ECO:0000313" key="6">
    <source>
        <dbReference type="EMBL" id="KAA9026295.1"/>
    </source>
</evidence>
<keyword evidence="2 4" id="KW-0547">Nucleotide-binding</keyword>
<sequence>MIEKSACRKEMKGKLQAISKAHYEHYSYQIAQRLYEDSLWKSAQIIGITISNPPEVDTYQIIRQAWNEGKTIVIPKCLPKEKRMDFRILERFDQLESVYFNLLEPITEKTKRVNPSEIELLIVPGLAFTKDGYRLGVGGGYYDRFLESFKGKTLSLAFQVQIVNDLPKEPHDLPVEKLITNEGSFFTS</sequence>
<dbReference type="PANTHER" id="PTHR23407">
    <property type="entry name" value="ATPASE INHIBITOR/5-FORMYLTETRAHYDROFOLATE CYCLO-LIGASE"/>
    <property type="match status" value="1"/>
</dbReference>
<reference evidence="6 7" key="1">
    <citation type="submission" date="2019-09" db="EMBL/GenBank/DDBJ databases">
        <title>Whole genome sequences of isolates from the Mars Exploration Rovers.</title>
        <authorList>
            <person name="Seuylemezian A."/>
            <person name="Vaishampayan P."/>
        </authorList>
    </citation>
    <scope>NUCLEOTIDE SEQUENCE [LARGE SCALE GENOMIC DNA]</scope>
    <source>
        <strain evidence="6 7">MER_TA_151</strain>
    </source>
</reference>
<dbReference type="InterPro" id="IPR024185">
    <property type="entry name" value="FTHF_cligase-like_sf"/>
</dbReference>
<comment type="caution">
    <text evidence="6">The sequence shown here is derived from an EMBL/GenBank/DDBJ whole genome shotgun (WGS) entry which is preliminary data.</text>
</comment>
<evidence type="ECO:0000313" key="7">
    <source>
        <dbReference type="Proteomes" id="UP000326671"/>
    </source>
</evidence>
<evidence type="ECO:0000256" key="3">
    <source>
        <dbReference type="ARBA" id="ARBA00022840"/>
    </source>
</evidence>
<name>A0A5J5HV89_9BACI</name>
<dbReference type="InterPro" id="IPR037171">
    <property type="entry name" value="NagB/RpiA_transferase-like"/>
</dbReference>
<feature type="binding site" evidence="4">
    <location>
        <begin position="4"/>
        <end position="8"/>
    </location>
    <ligand>
        <name>ATP</name>
        <dbReference type="ChEBI" id="CHEBI:30616"/>
    </ligand>
</feature>
<dbReference type="PANTHER" id="PTHR23407:SF1">
    <property type="entry name" value="5-FORMYLTETRAHYDROFOLATE CYCLO-LIGASE"/>
    <property type="match status" value="1"/>
</dbReference>
<dbReference type="Gene3D" id="3.40.50.10420">
    <property type="entry name" value="NagB/RpiA/CoA transferase-like"/>
    <property type="match status" value="1"/>
</dbReference>
<dbReference type="AlphaFoldDB" id="A0A5J5HV89"/>
<dbReference type="PIRSF" id="PIRSF006806">
    <property type="entry name" value="FTHF_cligase"/>
    <property type="match status" value="1"/>
</dbReference>
<feature type="binding site" evidence="4">
    <location>
        <begin position="134"/>
        <end position="142"/>
    </location>
    <ligand>
        <name>ATP</name>
        <dbReference type="ChEBI" id="CHEBI:30616"/>
    </ligand>
</feature>
<keyword evidence="7" id="KW-1185">Reference proteome</keyword>
<accession>A0A5J5HV89</accession>
<keyword evidence="5" id="KW-0460">Magnesium</keyword>
<keyword evidence="3 4" id="KW-0067">ATP-binding</keyword>
<organism evidence="6 7">
    <name type="scientific">Niallia endozanthoxylica</name>
    <dbReference type="NCBI Taxonomy" id="2036016"/>
    <lineage>
        <taxon>Bacteria</taxon>
        <taxon>Bacillati</taxon>
        <taxon>Bacillota</taxon>
        <taxon>Bacilli</taxon>
        <taxon>Bacillales</taxon>
        <taxon>Bacillaceae</taxon>
        <taxon>Niallia</taxon>
    </lineage>
</organism>
<dbReference type="SUPFAM" id="SSF100950">
    <property type="entry name" value="NagB/RpiA/CoA transferase-like"/>
    <property type="match status" value="1"/>
</dbReference>
<feature type="binding site" evidence="4">
    <location>
        <position position="50"/>
    </location>
    <ligand>
        <name>substrate</name>
    </ligand>
</feature>
<dbReference type="OrthoDB" id="9801938at2"/>
<evidence type="ECO:0000256" key="1">
    <source>
        <dbReference type="ARBA" id="ARBA00010638"/>
    </source>
</evidence>
<dbReference type="Proteomes" id="UP000326671">
    <property type="component" value="Unassembled WGS sequence"/>
</dbReference>
<dbReference type="GO" id="GO:0009396">
    <property type="term" value="P:folic acid-containing compound biosynthetic process"/>
    <property type="evidence" value="ECO:0007669"/>
    <property type="project" value="TreeGrafter"/>
</dbReference>
<dbReference type="EC" id="6.3.3.2" evidence="5"/>
<dbReference type="RefSeq" id="WP_150439944.1">
    <property type="nucleotide sequence ID" value="NZ_VYKL01000015.1"/>
</dbReference>
<protein>
    <recommendedName>
        <fullName evidence="5">5-formyltetrahydrofolate cyclo-ligase</fullName>
        <ecNumber evidence="5">6.3.3.2</ecNumber>
    </recommendedName>
</protein>
<dbReference type="GO" id="GO:0030272">
    <property type="term" value="F:5-formyltetrahydrofolate cyclo-ligase activity"/>
    <property type="evidence" value="ECO:0007669"/>
    <property type="project" value="UniProtKB-EC"/>
</dbReference>
<dbReference type="GO" id="GO:0046872">
    <property type="term" value="F:metal ion binding"/>
    <property type="evidence" value="ECO:0007669"/>
    <property type="project" value="UniProtKB-KW"/>
</dbReference>
<comment type="cofactor">
    <cofactor evidence="5">
        <name>Mg(2+)</name>
        <dbReference type="ChEBI" id="CHEBI:18420"/>
    </cofactor>
</comment>
<proteinExistence type="inferred from homology"/>
<evidence type="ECO:0000256" key="5">
    <source>
        <dbReference type="RuleBase" id="RU361279"/>
    </source>
</evidence>
<dbReference type="Pfam" id="PF01812">
    <property type="entry name" value="5-FTHF_cyc-lig"/>
    <property type="match status" value="1"/>
</dbReference>
<dbReference type="InterPro" id="IPR002698">
    <property type="entry name" value="FTHF_cligase"/>
</dbReference>
<dbReference type="EMBL" id="VYKL01000015">
    <property type="protein sequence ID" value="KAA9026295.1"/>
    <property type="molecule type" value="Genomic_DNA"/>
</dbReference>
<comment type="catalytic activity">
    <reaction evidence="5">
        <text>(6S)-5-formyl-5,6,7,8-tetrahydrofolate + ATP = (6R)-5,10-methenyltetrahydrofolate + ADP + phosphate</text>
        <dbReference type="Rhea" id="RHEA:10488"/>
        <dbReference type="ChEBI" id="CHEBI:30616"/>
        <dbReference type="ChEBI" id="CHEBI:43474"/>
        <dbReference type="ChEBI" id="CHEBI:57455"/>
        <dbReference type="ChEBI" id="CHEBI:57457"/>
        <dbReference type="ChEBI" id="CHEBI:456216"/>
        <dbReference type="EC" id="6.3.3.2"/>
    </reaction>
</comment>